<dbReference type="EMBL" id="FWFS01000001">
    <property type="protein sequence ID" value="SLN20069.1"/>
    <property type="molecule type" value="Genomic_DNA"/>
</dbReference>
<dbReference type="GO" id="GO:0009228">
    <property type="term" value="P:thiamine biosynthetic process"/>
    <property type="evidence" value="ECO:0007669"/>
    <property type="project" value="InterPro"/>
</dbReference>
<dbReference type="OrthoDB" id="5372616at2"/>
<dbReference type="Gene3D" id="3.40.190.10">
    <property type="entry name" value="Periplasmic binding protein-like II"/>
    <property type="match status" value="2"/>
</dbReference>
<evidence type="ECO:0000256" key="1">
    <source>
        <dbReference type="SAM" id="SignalP"/>
    </source>
</evidence>
<protein>
    <submittedName>
        <fullName evidence="3">Putative thiamine biosynthesis protein</fullName>
    </submittedName>
</protein>
<evidence type="ECO:0000259" key="2">
    <source>
        <dbReference type="Pfam" id="PF09084"/>
    </source>
</evidence>
<reference evidence="3 4" key="1">
    <citation type="submission" date="2017-03" db="EMBL/GenBank/DDBJ databases">
        <authorList>
            <person name="Afonso C.L."/>
            <person name="Miller P.J."/>
            <person name="Scott M.A."/>
            <person name="Spackman E."/>
            <person name="Goraichik I."/>
            <person name="Dimitrov K.M."/>
            <person name="Suarez D.L."/>
            <person name="Swayne D.E."/>
        </authorList>
    </citation>
    <scope>NUCLEOTIDE SEQUENCE [LARGE SCALE GENOMIC DNA]</scope>
    <source>
        <strain evidence="3 4">CECT 8620</strain>
    </source>
</reference>
<dbReference type="Proteomes" id="UP000193862">
    <property type="component" value="Unassembled WGS sequence"/>
</dbReference>
<name>A0A1Y5RL63_9RHOB</name>
<dbReference type="Pfam" id="PF09084">
    <property type="entry name" value="NMT1"/>
    <property type="match status" value="1"/>
</dbReference>
<dbReference type="PANTHER" id="PTHR31528">
    <property type="entry name" value="4-AMINO-5-HYDROXYMETHYL-2-METHYLPYRIMIDINE PHOSPHATE SYNTHASE THI11-RELATED"/>
    <property type="match status" value="1"/>
</dbReference>
<dbReference type="SUPFAM" id="SSF53850">
    <property type="entry name" value="Periplasmic binding protein-like II"/>
    <property type="match status" value="1"/>
</dbReference>
<dbReference type="InterPro" id="IPR015168">
    <property type="entry name" value="SsuA/THI5"/>
</dbReference>
<keyword evidence="1" id="KW-0732">Signal</keyword>
<evidence type="ECO:0000313" key="4">
    <source>
        <dbReference type="Proteomes" id="UP000193862"/>
    </source>
</evidence>
<sequence>MRLKIAPTKIARTTAALTFALGALPAASFAQDHVTYQLDWLPGGDKAPIYVCVQQGFCADEGLDISIEGGRGSTEAITKIATGTSDIGSAGMEAIMAAVATDDVPVKAVMSIFNKGPHAFYTLMDSGITSISDLAGKKVATSPFTSSNIFLPLVLSENGLSEADIELTKADPGALGPLLMTGQTDAIIAWVTDITRYMNQGEDAGKGVIVLPWSDAGIELYSATLVASDTFLTERPDVAKRFVKAFKKSMEFAQANPDQAAADVAAMVPELGVEDVKGSWLDASVLAFNSQTDEDGLGALLPARVANTWSLVAQAQGLDESALDPASIIADGFQE</sequence>
<dbReference type="RefSeq" id="WP_143267386.1">
    <property type="nucleotide sequence ID" value="NZ_FWFS01000001.1"/>
</dbReference>
<feature type="signal peptide" evidence="1">
    <location>
        <begin position="1"/>
        <end position="30"/>
    </location>
</feature>
<organism evidence="3 4">
    <name type="scientific">Aquimixticola soesokkakensis</name>
    <dbReference type="NCBI Taxonomy" id="1519096"/>
    <lineage>
        <taxon>Bacteria</taxon>
        <taxon>Pseudomonadati</taxon>
        <taxon>Pseudomonadota</taxon>
        <taxon>Alphaproteobacteria</taxon>
        <taxon>Rhodobacterales</taxon>
        <taxon>Paracoccaceae</taxon>
        <taxon>Aquimixticola</taxon>
    </lineage>
</organism>
<evidence type="ECO:0000313" key="3">
    <source>
        <dbReference type="EMBL" id="SLN20069.1"/>
    </source>
</evidence>
<gene>
    <name evidence="3" type="ORF">AQS8620_00501</name>
</gene>
<proteinExistence type="predicted"/>
<dbReference type="PANTHER" id="PTHR31528:SF15">
    <property type="entry name" value="RIBOFLAVIN-BINDING PROTEIN RIBY"/>
    <property type="match status" value="1"/>
</dbReference>
<keyword evidence="4" id="KW-1185">Reference proteome</keyword>
<accession>A0A1Y5RL63</accession>
<feature type="domain" description="SsuA/THI5-like" evidence="2">
    <location>
        <begin position="47"/>
        <end position="260"/>
    </location>
</feature>
<dbReference type="InterPro" id="IPR027939">
    <property type="entry name" value="NMT1/THI5"/>
</dbReference>
<dbReference type="AlphaFoldDB" id="A0A1Y5RL63"/>
<feature type="chain" id="PRO_5012328316" evidence="1">
    <location>
        <begin position="31"/>
        <end position="335"/>
    </location>
</feature>